<keyword evidence="3 6" id="KW-0813">Transport</keyword>
<evidence type="ECO:0000256" key="6">
    <source>
        <dbReference type="PROSITE-ProRule" id="PRU00646"/>
    </source>
</evidence>
<dbReference type="GO" id="GO:0006612">
    <property type="term" value="P:protein targeting to membrane"/>
    <property type="evidence" value="ECO:0007669"/>
    <property type="project" value="TreeGrafter"/>
</dbReference>
<evidence type="ECO:0000313" key="10">
    <source>
        <dbReference type="EMBL" id="KAK1314558.1"/>
    </source>
</evidence>
<evidence type="ECO:0000259" key="9">
    <source>
        <dbReference type="PROSITE" id="PS51314"/>
    </source>
</evidence>
<organism evidence="10 11">
    <name type="scientific">Acorus calamus</name>
    <name type="common">Sweet flag</name>
    <dbReference type="NCBI Taxonomy" id="4465"/>
    <lineage>
        <taxon>Eukaryota</taxon>
        <taxon>Viridiplantae</taxon>
        <taxon>Streptophyta</taxon>
        <taxon>Embryophyta</taxon>
        <taxon>Tracheophyta</taxon>
        <taxon>Spermatophyta</taxon>
        <taxon>Magnoliopsida</taxon>
        <taxon>Liliopsida</taxon>
        <taxon>Acoraceae</taxon>
        <taxon>Acorus</taxon>
    </lineage>
</organism>
<evidence type="ECO:0000313" key="11">
    <source>
        <dbReference type="Proteomes" id="UP001180020"/>
    </source>
</evidence>
<feature type="compositionally biased region" description="Polar residues" evidence="8">
    <location>
        <begin position="53"/>
        <end position="69"/>
    </location>
</feature>
<name>A0AAV9EQS5_ACOCL</name>
<evidence type="ECO:0000256" key="3">
    <source>
        <dbReference type="ARBA" id="ARBA00022448"/>
    </source>
</evidence>
<dbReference type="AlphaFoldDB" id="A0AAV9EQS5"/>
<evidence type="ECO:0000256" key="5">
    <source>
        <dbReference type="ARBA" id="ARBA00022927"/>
    </source>
</evidence>
<dbReference type="GO" id="GO:0000813">
    <property type="term" value="C:ESCRT I complex"/>
    <property type="evidence" value="ECO:0007669"/>
    <property type="project" value="UniProtKB-ARBA"/>
</dbReference>
<evidence type="ECO:0000256" key="4">
    <source>
        <dbReference type="ARBA" id="ARBA00022753"/>
    </source>
</evidence>
<dbReference type="PANTHER" id="PTHR13678">
    <property type="entry name" value="VACUOLAR PROTEIN SORTING-ASSOCIATED PROTEIN 37"/>
    <property type="match status" value="1"/>
</dbReference>
<feature type="coiled-coil region" evidence="7">
    <location>
        <begin position="145"/>
        <end position="206"/>
    </location>
</feature>
<reference evidence="10" key="2">
    <citation type="submission" date="2023-06" db="EMBL/GenBank/DDBJ databases">
        <authorList>
            <person name="Ma L."/>
            <person name="Liu K.-W."/>
            <person name="Li Z."/>
            <person name="Hsiao Y.-Y."/>
            <person name="Qi Y."/>
            <person name="Fu T."/>
            <person name="Tang G."/>
            <person name="Zhang D."/>
            <person name="Sun W.-H."/>
            <person name="Liu D.-K."/>
            <person name="Li Y."/>
            <person name="Chen G.-Z."/>
            <person name="Liu X.-D."/>
            <person name="Liao X.-Y."/>
            <person name="Jiang Y.-T."/>
            <person name="Yu X."/>
            <person name="Hao Y."/>
            <person name="Huang J."/>
            <person name="Zhao X.-W."/>
            <person name="Ke S."/>
            <person name="Chen Y.-Y."/>
            <person name="Wu W.-L."/>
            <person name="Hsu J.-L."/>
            <person name="Lin Y.-F."/>
            <person name="Huang M.-D."/>
            <person name="Li C.-Y."/>
            <person name="Huang L."/>
            <person name="Wang Z.-W."/>
            <person name="Zhao X."/>
            <person name="Zhong W.-Y."/>
            <person name="Peng D.-H."/>
            <person name="Ahmad S."/>
            <person name="Lan S."/>
            <person name="Zhang J.-S."/>
            <person name="Tsai W.-C."/>
            <person name="Van De Peer Y."/>
            <person name="Liu Z.-J."/>
        </authorList>
    </citation>
    <scope>NUCLEOTIDE SEQUENCE</scope>
    <source>
        <strain evidence="10">CP</strain>
        <tissue evidence="10">Leaves</tissue>
    </source>
</reference>
<feature type="region of interest" description="Disordered" evidence="8">
    <location>
        <begin position="1"/>
        <end position="70"/>
    </location>
</feature>
<feature type="compositionally biased region" description="Low complexity" evidence="8">
    <location>
        <begin position="27"/>
        <end position="52"/>
    </location>
</feature>
<keyword evidence="11" id="KW-1185">Reference proteome</keyword>
<comment type="similarity">
    <text evidence="2">Belongs to the VPS37 family.</text>
</comment>
<sequence>MSWKFPINFMGGAQGPPIQPDPSELPTQSWYSSSVASSSPGSSRPATPSTSSLYNSQQKDRPQSPQGQLSPAEAAGIIAFLKDKSIDELRKLLNDKDAYNNFLHSLDQVKDQNNFRDELLRETLQLARDNLEKEPRILELKNQCRIIRTTELAAAQEKLNELERQKDETLSLYSPSTLLQKLQDAINNAEEESEVLHRQLLEKEIDLPTFIQKYKKIRTTYHRRNLIHLAAKTSIVETMFFVWLIV</sequence>
<dbReference type="InterPro" id="IPR009851">
    <property type="entry name" value="Mod_r"/>
</dbReference>
<dbReference type="InterPro" id="IPR029012">
    <property type="entry name" value="Helix_hairpin_bin_sf"/>
</dbReference>
<dbReference type="PANTHER" id="PTHR13678:SF2">
    <property type="entry name" value="VACUOLAR PROTEIN SORTING-ASSOCIATED PROTEIN 37A"/>
    <property type="match status" value="1"/>
</dbReference>
<dbReference type="PROSITE" id="PS51314">
    <property type="entry name" value="VPS37_C"/>
    <property type="match status" value="1"/>
</dbReference>
<evidence type="ECO:0000256" key="7">
    <source>
        <dbReference type="SAM" id="Coils"/>
    </source>
</evidence>
<comment type="subcellular location">
    <subcellularLocation>
        <location evidence="1">Endosome</location>
    </subcellularLocation>
</comment>
<reference evidence="10" key="1">
    <citation type="journal article" date="2023" name="Nat. Commun.">
        <title>Diploid and tetraploid genomes of Acorus and the evolution of monocots.</title>
        <authorList>
            <person name="Ma L."/>
            <person name="Liu K.W."/>
            <person name="Li Z."/>
            <person name="Hsiao Y.Y."/>
            <person name="Qi Y."/>
            <person name="Fu T."/>
            <person name="Tang G.D."/>
            <person name="Zhang D."/>
            <person name="Sun W.H."/>
            <person name="Liu D.K."/>
            <person name="Li Y."/>
            <person name="Chen G.Z."/>
            <person name="Liu X.D."/>
            <person name="Liao X.Y."/>
            <person name="Jiang Y.T."/>
            <person name="Yu X."/>
            <person name="Hao Y."/>
            <person name="Huang J."/>
            <person name="Zhao X.W."/>
            <person name="Ke S."/>
            <person name="Chen Y.Y."/>
            <person name="Wu W.L."/>
            <person name="Hsu J.L."/>
            <person name="Lin Y.F."/>
            <person name="Huang M.D."/>
            <person name="Li C.Y."/>
            <person name="Huang L."/>
            <person name="Wang Z.W."/>
            <person name="Zhao X."/>
            <person name="Zhong W.Y."/>
            <person name="Peng D.H."/>
            <person name="Ahmad S."/>
            <person name="Lan S."/>
            <person name="Zhang J.S."/>
            <person name="Tsai W.C."/>
            <person name="Van de Peer Y."/>
            <person name="Liu Z.J."/>
        </authorList>
    </citation>
    <scope>NUCLEOTIDE SEQUENCE</scope>
    <source>
        <strain evidence="10">CP</strain>
    </source>
</reference>
<dbReference type="GO" id="GO:0006623">
    <property type="term" value="P:protein targeting to vacuole"/>
    <property type="evidence" value="ECO:0007669"/>
    <property type="project" value="TreeGrafter"/>
</dbReference>
<keyword evidence="7" id="KW-0175">Coiled coil</keyword>
<dbReference type="SUPFAM" id="SSF140111">
    <property type="entry name" value="Endosomal sorting complex assembly domain"/>
    <property type="match status" value="1"/>
</dbReference>
<dbReference type="GO" id="GO:0043162">
    <property type="term" value="P:ubiquitin-dependent protein catabolic process via the multivesicular body sorting pathway"/>
    <property type="evidence" value="ECO:0007669"/>
    <property type="project" value="TreeGrafter"/>
</dbReference>
<keyword evidence="4" id="KW-0967">Endosome</keyword>
<proteinExistence type="inferred from homology"/>
<comment type="caution">
    <text evidence="10">The sequence shown here is derived from an EMBL/GenBank/DDBJ whole genome shotgun (WGS) entry which is preliminary data.</text>
</comment>
<dbReference type="Pfam" id="PF07200">
    <property type="entry name" value="Mod_r"/>
    <property type="match status" value="1"/>
</dbReference>
<dbReference type="EMBL" id="JAUJYO010000006">
    <property type="protein sequence ID" value="KAK1314558.1"/>
    <property type="molecule type" value="Genomic_DNA"/>
</dbReference>
<keyword evidence="5 6" id="KW-0653">Protein transport</keyword>
<evidence type="ECO:0000256" key="2">
    <source>
        <dbReference type="ARBA" id="ARBA00007617"/>
    </source>
</evidence>
<evidence type="ECO:0000256" key="8">
    <source>
        <dbReference type="SAM" id="MobiDB-lite"/>
    </source>
</evidence>
<protein>
    <recommendedName>
        <fullName evidence="9">VPS37 C-terminal domain-containing protein</fullName>
    </recommendedName>
</protein>
<accession>A0AAV9EQS5</accession>
<dbReference type="Gene3D" id="1.10.287.660">
    <property type="entry name" value="Helix hairpin bin"/>
    <property type="match status" value="1"/>
</dbReference>
<feature type="domain" description="VPS37 C-terminal" evidence="9">
    <location>
        <begin position="156"/>
        <end position="239"/>
    </location>
</feature>
<gene>
    <name evidence="10" type="ORF">QJS10_CPA06g00187</name>
</gene>
<dbReference type="InterPro" id="IPR037202">
    <property type="entry name" value="ESCRT_assembly_dom"/>
</dbReference>
<evidence type="ECO:0000256" key="1">
    <source>
        <dbReference type="ARBA" id="ARBA00004177"/>
    </source>
</evidence>
<dbReference type="Proteomes" id="UP001180020">
    <property type="component" value="Unassembled WGS sequence"/>
</dbReference>